<keyword evidence="1" id="KW-0472">Membrane</keyword>
<sequence>MSPTRTAQGFPWVVASLCGFVVAIVSGATGVVAHWLASTGPMPVTVDAVIATVAACTGVGILTTAGVGRFHPGLIVPAGLVAAQGSVHHALEWTHRLHGQTHGAGDVSGHAAHLLYTPAEQAALAREAMTAGAHIAGAGAAGHGAPSWSMLTAHAVATVVAAGALALVAGVLGCLAARAEQLTIGHLCAVDRARTAPPASTPRAAADRFLLSRGLLRGPPVVRGACR</sequence>
<reference evidence="3" key="1">
    <citation type="journal article" date="2019" name="Int. J. Syst. Evol. Microbiol.">
        <title>The Global Catalogue of Microorganisms (GCM) 10K type strain sequencing project: providing services to taxonomists for standard genome sequencing and annotation.</title>
        <authorList>
            <consortium name="The Broad Institute Genomics Platform"/>
            <consortium name="The Broad Institute Genome Sequencing Center for Infectious Disease"/>
            <person name="Wu L."/>
            <person name="Ma J."/>
        </authorList>
    </citation>
    <scope>NUCLEOTIDE SEQUENCE [LARGE SCALE GENOMIC DNA]</scope>
    <source>
        <strain evidence="3">JCM 11882</strain>
    </source>
</reference>
<name>A0ABV9PU44_9ACTN</name>
<evidence type="ECO:0008006" key="4">
    <source>
        <dbReference type="Google" id="ProtNLM"/>
    </source>
</evidence>
<keyword evidence="1" id="KW-0812">Transmembrane</keyword>
<evidence type="ECO:0000313" key="2">
    <source>
        <dbReference type="EMBL" id="MFC4756500.1"/>
    </source>
</evidence>
<evidence type="ECO:0000256" key="1">
    <source>
        <dbReference type="SAM" id="Phobius"/>
    </source>
</evidence>
<feature type="transmembrane region" description="Helical" evidence="1">
    <location>
        <begin position="48"/>
        <end position="67"/>
    </location>
</feature>
<accession>A0ABV9PU44</accession>
<keyword evidence="3" id="KW-1185">Reference proteome</keyword>
<keyword evidence="1" id="KW-1133">Transmembrane helix</keyword>
<comment type="caution">
    <text evidence="2">The sequence shown here is derived from an EMBL/GenBank/DDBJ whole genome shotgun (WGS) entry which is preliminary data.</text>
</comment>
<feature type="transmembrane region" description="Helical" evidence="1">
    <location>
        <begin position="155"/>
        <end position="177"/>
    </location>
</feature>
<dbReference type="EMBL" id="JBHSHP010000061">
    <property type="protein sequence ID" value="MFC4756500.1"/>
    <property type="molecule type" value="Genomic_DNA"/>
</dbReference>
<gene>
    <name evidence="2" type="ORF">ACFO7U_17175</name>
</gene>
<feature type="transmembrane region" description="Helical" evidence="1">
    <location>
        <begin position="12"/>
        <end position="36"/>
    </location>
</feature>
<dbReference type="Proteomes" id="UP001595836">
    <property type="component" value="Unassembled WGS sequence"/>
</dbReference>
<protein>
    <recommendedName>
        <fullName evidence="4">Integral membrane protein</fullName>
    </recommendedName>
</protein>
<dbReference type="RefSeq" id="WP_344997050.1">
    <property type="nucleotide sequence ID" value="NZ_BAABCD010000057.1"/>
</dbReference>
<organism evidence="2 3">
    <name type="scientific">Dietzia aurantiaca</name>
    <dbReference type="NCBI Taxonomy" id="983873"/>
    <lineage>
        <taxon>Bacteria</taxon>
        <taxon>Bacillati</taxon>
        <taxon>Actinomycetota</taxon>
        <taxon>Actinomycetes</taxon>
        <taxon>Mycobacteriales</taxon>
        <taxon>Dietziaceae</taxon>
        <taxon>Dietzia</taxon>
    </lineage>
</organism>
<evidence type="ECO:0000313" key="3">
    <source>
        <dbReference type="Proteomes" id="UP001595836"/>
    </source>
</evidence>
<proteinExistence type="predicted"/>